<dbReference type="RefSeq" id="WP_179509865.1">
    <property type="nucleotide sequence ID" value="NZ_JACCBY010000005.1"/>
</dbReference>
<name>A0A7Y9K3W7_9SPHN</name>
<gene>
    <name evidence="1" type="ORF">HD841_003252</name>
</gene>
<dbReference type="AlphaFoldDB" id="A0A7Y9K3W7"/>
<proteinExistence type="predicted"/>
<reference evidence="1 2" key="2">
    <citation type="submission" date="2020-08" db="EMBL/GenBank/DDBJ databases">
        <title>The Agave Microbiome: Exploring the role of microbial communities in plant adaptations to desert environments.</title>
        <authorList>
            <person name="Partida-Martinez L.P."/>
        </authorList>
    </citation>
    <scope>NUCLEOTIDE SEQUENCE [LARGE SCALE GENOMIC DNA]</scope>
    <source>
        <strain evidence="1 2">AS2.3</strain>
    </source>
</reference>
<dbReference type="EMBL" id="JACCBY010000005">
    <property type="protein sequence ID" value="NYD91444.1"/>
    <property type="molecule type" value="Genomic_DNA"/>
</dbReference>
<accession>A0A7Y9K3W7</accession>
<reference evidence="1 2" key="1">
    <citation type="submission" date="2020-07" db="EMBL/GenBank/DDBJ databases">
        <authorList>
            <person name="Partida-Martinez L."/>
            <person name="Huntemann M."/>
            <person name="Clum A."/>
            <person name="Wang J."/>
            <person name="Palaniappan K."/>
            <person name="Ritter S."/>
            <person name="Chen I.-M."/>
            <person name="Stamatis D."/>
            <person name="Reddy T."/>
            <person name="O'Malley R."/>
            <person name="Daum C."/>
            <person name="Shapiro N."/>
            <person name="Ivanova N."/>
            <person name="Kyrpides N."/>
            <person name="Woyke T."/>
        </authorList>
    </citation>
    <scope>NUCLEOTIDE SEQUENCE [LARGE SCALE GENOMIC DNA]</scope>
    <source>
        <strain evidence="1 2">AS2.3</strain>
    </source>
</reference>
<sequence length="54" mass="5746">MTIDRGILSEIVERFAEAIGAVERGNARAVAVALERRCTSALFATGQAPAECPR</sequence>
<evidence type="ECO:0000313" key="1">
    <source>
        <dbReference type="EMBL" id="NYD91444.1"/>
    </source>
</evidence>
<comment type="caution">
    <text evidence="1">The sequence shown here is derived from an EMBL/GenBank/DDBJ whole genome shotgun (WGS) entry which is preliminary data.</text>
</comment>
<keyword evidence="2" id="KW-1185">Reference proteome</keyword>
<dbReference type="Proteomes" id="UP000517753">
    <property type="component" value="Unassembled WGS sequence"/>
</dbReference>
<protein>
    <submittedName>
        <fullName evidence="1">Uncharacterized protein</fullName>
    </submittedName>
</protein>
<organism evidence="1 2">
    <name type="scientific">Sphingomonas melonis</name>
    <dbReference type="NCBI Taxonomy" id="152682"/>
    <lineage>
        <taxon>Bacteria</taxon>
        <taxon>Pseudomonadati</taxon>
        <taxon>Pseudomonadota</taxon>
        <taxon>Alphaproteobacteria</taxon>
        <taxon>Sphingomonadales</taxon>
        <taxon>Sphingomonadaceae</taxon>
        <taxon>Sphingomonas</taxon>
    </lineage>
</organism>
<evidence type="ECO:0000313" key="2">
    <source>
        <dbReference type="Proteomes" id="UP000517753"/>
    </source>
</evidence>